<evidence type="ECO:0000256" key="7">
    <source>
        <dbReference type="RuleBase" id="RU003792"/>
    </source>
</evidence>
<comment type="similarity">
    <text evidence="1 4 7">Belongs to the tRNA pseudouridine synthase TruA family.</text>
</comment>
<keyword evidence="2 4" id="KW-0819">tRNA processing</keyword>
<dbReference type="NCBIfam" id="TIGR00071">
    <property type="entry name" value="hisT_truA"/>
    <property type="match status" value="1"/>
</dbReference>
<dbReference type="CDD" id="cd02570">
    <property type="entry name" value="PseudoU_synth_EcTruA"/>
    <property type="match status" value="1"/>
</dbReference>
<keyword evidence="3 4" id="KW-0413">Isomerase</keyword>
<evidence type="ECO:0000256" key="1">
    <source>
        <dbReference type="ARBA" id="ARBA00009375"/>
    </source>
</evidence>
<organism evidence="9 10">
    <name type="scientific">Corynebacterium halotolerans YIM 70093 = DSM 44683</name>
    <dbReference type="NCBI Taxonomy" id="1121362"/>
    <lineage>
        <taxon>Bacteria</taxon>
        <taxon>Bacillati</taxon>
        <taxon>Actinomycetota</taxon>
        <taxon>Actinomycetes</taxon>
        <taxon>Mycobacteriales</taxon>
        <taxon>Corynebacteriaceae</taxon>
        <taxon>Corynebacterium</taxon>
    </lineage>
</organism>
<dbReference type="HAMAP" id="MF_00171">
    <property type="entry name" value="TruA"/>
    <property type="match status" value="1"/>
</dbReference>
<evidence type="ECO:0000256" key="6">
    <source>
        <dbReference type="PIRSR" id="PIRSR001430-2"/>
    </source>
</evidence>
<dbReference type="Pfam" id="PF01416">
    <property type="entry name" value="PseudoU_synth_1"/>
    <property type="match status" value="2"/>
</dbReference>
<feature type="binding site" evidence="4 6">
    <location>
        <position position="139"/>
    </location>
    <ligand>
        <name>substrate</name>
    </ligand>
</feature>
<dbReference type="Proteomes" id="UP000011723">
    <property type="component" value="Chromosome"/>
</dbReference>
<dbReference type="Gene3D" id="3.30.70.580">
    <property type="entry name" value="Pseudouridine synthase I, catalytic domain, N-terminal subdomain"/>
    <property type="match status" value="1"/>
</dbReference>
<evidence type="ECO:0000259" key="8">
    <source>
        <dbReference type="Pfam" id="PF01416"/>
    </source>
</evidence>
<dbReference type="InterPro" id="IPR020097">
    <property type="entry name" value="PsdUridine_synth_TruA_a/b_dom"/>
</dbReference>
<comment type="subunit">
    <text evidence="4">Homodimer.</text>
</comment>
<evidence type="ECO:0000313" key="10">
    <source>
        <dbReference type="Proteomes" id="UP000011723"/>
    </source>
</evidence>
<evidence type="ECO:0000256" key="2">
    <source>
        <dbReference type="ARBA" id="ARBA00022694"/>
    </source>
</evidence>
<dbReference type="GO" id="GO:0160147">
    <property type="term" value="F:tRNA pseudouridine(38-40) synthase activity"/>
    <property type="evidence" value="ECO:0007669"/>
    <property type="project" value="UniProtKB-EC"/>
</dbReference>
<dbReference type="FunFam" id="3.30.70.580:FF:000008">
    <property type="entry name" value="tRNA pseudouridine synthase A"/>
    <property type="match status" value="1"/>
</dbReference>
<dbReference type="KEGG" id="chn:A605_02730"/>
<dbReference type="InterPro" id="IPR020095">
    <property type="entry name" value="PsdUridine_synth_TruA_C"/>
</dbReference>
<dbReference type="EC" id="5.4.99.12" evidence="4"/>
<accession>M1NVP1</accession>
<dbReference type="PIRSF" id="PIRSF001430">
    <property type="entry name" value="tRNA_psdUrid_synth"/>
    <property type="match status" value="1"/>
</dbReference>
<feature type="domain" description="Pseudouridine synthase I TruA alpha/beta" evidence="8">
    <location>
        <begin position="28"/>
        <end position="93"/>
    </location>
</feature>
<dbReference type="RefSeq" id="WP_015399981.1">
    <property type="nucleotide sequence ID" value="NC_020302.1"/>
</dbReference>
<evidence type="ECO:0000256" key="5">
    <source>
        <dbReference type="PIRSR" id="PIRSR001430-1"/>
    </source>
</evidence>
<feature type="active site" description="Nucleophile" evidence="4 5">
    <location>
        <position position="73"/>
    </location>
</feature>
<protein>
    <recommendedName>
        <fullName evidence="4">tRNA pseudouridine synthase A</fullName>
        <ecNumber evidence="4">5.4.99.12</ecNumber>
    </recommendedName>
    <alternativeName>
        <fullName evidence="4">tRNA pseudouridine(38-40) synthase</fullName>
    </alternativeName>
    <alternativeName>
        <fullName evidence="4">tRNA pseudouridylate synthase I</fullName>
    </alternativeName>
    <alternativeName>
        <fullName evidence="4">tRNA-uridine isomerase I</fullName>
    </alternativeName>
</protein>
<dbReference type="eggNOG" id="COG0101">
    <property type="taxonomic scope" value="Bacteria"/>
</dbReference>
<dbReference type="EMBL" id="CP003697">
    <property type="protein sequence ID" value="AGF71560.1"/>
    <property type="molecule type" value="Genomic_DNA"/>
</dbReference>
<dbReference type="AlphaFoldDB" id="M1NVP1"/>
<dbReference type="OrthoDB" id="9811823at2"/>
<gene>
    <name evidence="4 9" type="primary">truA</name>
    <name evidence="9" type="ORF">A605_02730</name>
</gene>
<comment type="function">
    <text evidence="4">Formation of pseudouridine at positions 38, 39 and 40 in the anticodon stem and loop of transfer RNAs.</text>
</comment>
<comment type="caution">
    <text evidence="4">Lacks conserved residue(s) required for the propagation of feature annotation.</text>
</comment>
<evidence type="ECO:0000256" key="3">
    <source>
        <dbReference type="ARBA" id="ARBA00023235"/>
    </source>
</evidence>
<dbReference type="Gene3D" id="3.30.70.660">
    <property type="entry name" value="Pseudouridine synthase I, catalytic domain, C-terminal subdomain"/>
    <property type="match status" value="1"/>
</dbReference>
<feature type="domain" description="Pseudouridine synthase I TruA alpha/beta" evidence="8">
    <location>
        <begin position="173"/>
        <end position="279"/>
    </location>
</feature>
<proteinExistence type="inferred from homology"/>
<sequence>MPRPESSPTTAENPGTPEDTLRLRLDVAYDGTDFHGWAKQGDSGLRTVQGVLEEALGRILRTDAELTVAGRTDAGVHASAQVAHLDIPADRLEQRSIDGDPARLVRRLGRLLPEDVRVHDCTLAPAGFDARFSALRRHYVYRVTTHPRGALPTRARDTAAWPKPVDLESMRAAADVLVGLHDFAAFCKAKPHATTVRDLQSFTWHDVSTPAEPQLYEAHVTADAFCWSMVRSLVGACLAVGEGRRGEDFTRGLLDERTRSPLVPVAAAKGLSLTGVDYPAEDQLATRALTTRDRRSLPGRE</sequence>
<dbReference type="InterPro" id="IPR001406">
    <property type="entry name" value="PsdUridine_synth_TruA"/>
</dbReference>
<dbReference type="PANTHER" id="PTHR11142:SF0">
    <property type="entry name" value="TRNA PSEUDOURIDINE SYNTHASE-LIKE 1"/>
    <property type="match status" value="1"/>
</dbReference>
<keyword evidence="10" id="KW-1185">Reference proteome</keyword>
<dbReference type="PANTHER" id="PTHR11142">
    <property type="entry name" value="PSEUDOURIDYLATE SYNTHASE"/>
    <property type="match status" value="1"/>
</dbReference>
<dbReference type="PATRIC" id="fig|1121362.3.peg.548"/>
<dbReference type="HOGENOM" id="CLU_014673_0_2_11"/>
<dbReference type="GO" id="GO:0031119">
    <property type="term" value="P:tRNA pseudouridine synthesis"/>
    <property type="evidence" value="ECO:0007669"/>
    <property type="project" value="UniProtKB-UniRule"/>
</dbReference>
<dbReference type="SUPFAM" id="SSF55120">
    <property type="entry name" value="Pseudouridine synthase"/>
    <property type="match status" value="1"/>
</dbReference>
<dbReference type="InterPro" id="IPR020094">
    <property type="entry name" value="TruA/RsuA/RluB/E/F_N"/>
</dbReference>
<name>M1NVP1_9CORY</name>
<reference evidence="9 10" key="1">
    <citation type="journal article" date="2012" name="Stand. Genomic Sci.">
        <title>Genome sequence of the halotolerant bacterium Corynebacterium halotolerans type strain YIM 70093(T) (= DSM 44683(T)).</title>
        <authorList>
            <person name="Ruckert C."/>
            <person name="Albersmeier A."/>
            <person name="Al-Dilaimi A."/>
            <person name="Niehaus K."/>
            <person name="Szczepanowski R."/>
            <person name="Kalinowski J."/>
        </authorList>
    </citation>
    <scope>NUCLEOTIDE SEQUENCE [LARGE SCALE GENOMIC DNA]</scope>
    <source>
        <strain evidence="9">YIM 70093</strain>
    </source>
</reference>
<comment type="catalytic activity">
    <reaction evidence="4 7">
        <text>uridine(38/39/40) in tRNA = pseudouridine(38/39/40) in tRNA</text>
        <dbReference type="Rhea" id="RHEA:22376"/>
        <dbReference type="Rhea" id="RHEA-COMP:10085"/>
        <dbReference type="Rhea" id="RHEA-COMP:10087"/>
        <dbReference type="ChEBI" id="CHEBI:65314"/>
        <dbReference type="ChEBI" id="CHEBI:65315"/>
        <dbReference type="EC" id="5.4.99.12"/>
    </reaction>
</comment>
<evidence type="ECO:0000256" key="4">
    <source>
        <dbReference type="HAMAP-Rule" id="MF_00171"/>
    </source>
</evidence>
<dbReference type="InterPro" id="IPR020103">
    <property type="entry name" value="PsdUridine_synth_cat_dom_sf"/>
</dbReference>
<evidence type="ECO:0000313" key="9">
    <source>
        <dbReference type="EMBL" id="AGF71560.1"/>
    </source>
</evidence>
<dbReference type="GO" id="GO:0003723">
    <property type="term" value="F:RNA binding"/>
    <property type="evidence" value="ECO:0007669"/>
    <property type="project" value="InterPro"/>
</dbReference>
<dbReference type="STRING" id="1121362.A605_02730"/>